<protein>
    <submittedName>
        <fullName evidence="1">Uncharacterized protein</fullName>
    </submittedName>
</protein>
<reference evidence="1" key="2">
    <citation type="submission" date="2022-10" db="EMBL/GenBank/DDBJ databases">
        <authorList>
            <consortium name="ENA_rothamsted_submissions"/>
            <consortium name="culmorum"/>
            <person name="King R."/>
        </authorList>
    </citation>
    <scope>NUCLEOTIDE SEQUENCE</scope>
</reference>
<dbReference type="Proteomes" id="UP001154329">
    <property type="component" value="Chromosome 1"/>
</dbReference>
<feature type="non-terminal residue" evidence="1">
    <location>
        <position position="1"/>
    </location>
</feature>
<name>A0A9P0IPK1_APHGO</name>
<dbReference type="PANTHER" id="PTHR22878">
    <property type="entry name" value="DYNEIN HEAVY CHAIN 6, AXONEMAL-LIKE-RELATED"/>
    <property type="match status" value="1"/>
</dbReference>
<dbReference type="GO" id="GO:0045505">
    <property type="term" value="F:dynein intermediate chain binding"/>
    <property type="evidence" value="ECO:0007669"/>
    <property type="project" value="InterPro"/>
</dbReference>
<dbReference type="GO" id="GO:0030286">
    <property type="term" value="C:dynein complex"/>
    <property type="evidence" value="ECO:0007669"/>
    <property type="project" value="InterPro"/>
</dbReference>
<dbReference type="PANTHER" id="PTHR22878:SF73">
    <property type="entry name" value="DYNEIN AXONEMAL HEAVY CHAIN 1"/>
    <property type="match status" value="1"/>
</dbReference>
<evidence type="ECO:0000313" key="1">
    <source>
        <dbReference type="EMBL" id="CAH1712150.1"/>
    </source>
</evidence>
<organism evidence="1 2">
    <name type="scientific">Aphis gossypii</name>
    <name type="common">Cotton aphid</name>
    <dbReference type="NCBI Taxonomy" id="80765"/>
    <lineage>
        <taxon>Eukaryota</taxon>
        <taxon>Metazoa</taxon>
        <taxon>Ecdysozoa</taxon>
        <taxon>Arthropoda</taxon>
        <taxon>Hexapoda</taxon>
        <taxon>Insecta</taxon>
        <taxon>Pterygota</taxon>
        <taxon>Neoptera</taxon>
        <taxon>Paraneoptera</taxon>
        <taxon>Hemiptera</taxon>
        <taxon>Sternorrhyncha</taxon>
        <taxon>Aphidomorpha</taxon>
        <taxon>Aphidoidea</taxon>
        <taxon>Aphididae</taxon>
        <taxon>Aphidini</taxon>
        <taxon>Aphis</taxon>
        <taxon>Aphis</taxon>
    </lineage>
</organism>
<gene>
    <name evidence="1" type="ORF">APHIGO_LOCUS1875</name>
</gene>
<dbReference type="EMBL" id="OU899034">
    <property type="protein sequence ID" value="CAH1712150.1"/>
    <property type="molecule type" value="Genomic_DNA"/>
</dbReference>
<keyword evidence="2" id="KW-1185">Reference proteome</keyword>
<dbReference type="InterPro" id="IPR026983">
    <property type="entry name" value="DHC"/>
</dbReference>
<dbReference type="GO" id="GO:0051959">
    <property type="term" value="F:dynein light intermediate chain binding"/>
    <property type="evidence" value="ECO:0007669"/>
    <property type="project" value="InterPro"/>
</dbReference>
<dbReference type="AlphaFoldDB" id="A0A9P0IPK1"/>
<evidence type="ECO:0000313" key="2">
    <source>
        <dbReference type="Proteomes" id="UP001154329"/>
    </source>
</evidence>
<proteinExistence type="predicted"/>
<dbReference type="GO" id="GO:0007018">
    <property type="term" value="P:microtubule-based movement"/>
    <property type="evidence" value="ECO:0007669"/>
    <property type="project" value="InterPro"/>
</dbReference>
<reference evidence="1" key="1">
    <citation type="submission" date="2022-02" db="EMBL/GenBank/DDBJ databases">
        <authorList>
            <person name="King R."/>
        </authorList>
    </citation>
    <scope>NUCLEOTIDE SEQUENCE</scope>
</reference>
<sequence length="256" mass="30066">MVIVSLLKRMILESHEIPAIHPYVLANLTFLEKPYLTSIGLIEPQIADLQATIENSIRLAIIPIKAYCKEYNIHSHLYNINVESYVKKFFEGNPSLNRIKEEISMQIKMKLNLEKTFPENIIIGLFFINVESLKHLLITKRIELAELIMKTHASLTTEKIEICCAEYNRMYLKLIEVPTTVEQVFEIREWINDLPNLISDQTEILKRLLKEMDMLDPFLWILEDEQLKLKYSSLIWPYKISLKVKESLENIAIYIE</sequence>
<accession>A0A9P0IPK1</accession>